<evidence type="ECO:0008006" key="3">
    <source>
        <dbReference type="Google" id="ProtNLM"/>
    </source>
</evidence>
<dbReference type="STRING" id="1173022.Cri9333_1804"/>
<proteinExistence type="predicted"/>
<dbReference type="KEGG" id="cep:Cri9333_1804"/>
<dbReference type="PANTHER" id="PTHR34547">
    <property type="entry name" value="YACP-LIKE NYN DOMAIN PROTEIN"/>
    <property type="match status" value="1"/>
</dbReference>
<protein>
    <recommendedName>
        <fullName evidence="3">NYN domain-containing protein</fullName>
    </recommendedName>
</protein>
<dbReference type="OrthoDB" id="9792160at2"/>
<dbReference type="Proteomes" id="UP000010472">
    <property type="component" value="Chromosome"/>
</dbReference>
<dbReference type="HOGENOM" id="CLU_101326_1_0_3"/>
<dbReference type="AlphaFoldDB" id="K9VYS3"/>
<dbReference type="EMBL" id="CP003620">
    <property type="protein sequence ID" value="AFZ12689.1"/>
    <property type="molecule type" value="Genomic_DNA"/>
</dbReference>
<evidence type="ECO:0000313" key="1">
    <source>
        <dbReference type="EMBL" id="AFZ12689.1"/>
    </source>
</evidence>
<organism evidence="1 2">
    <name type="scientific">Crinalium epipsammum PCC 9333</name>
    <dbReference type="NCBI Taxonomy" id="1173022"/>
    <lineage>
        <taxon>Bacteria</taxon>
        <taxon>Bacillati</taxon>
        <taxon>Cyanobacteriota</taxon>
        <taxon>Cyanophyceae</taxon>
        <taxon>Gomontiellales</taxon>
        <taxon>Gomontiellaceae</taxon>
        <taxon>Crinalium</taxon>
    </lineage>
</organism>
<dbReference type="Pfam" id="PF05991">
    <property type="entry name" value="NYN_YacP"/>
    <property type="match status" value="1"/>
</dbReference>
<reference evidence="1 2" key="1">
    <citation type="submission" date="2012-06" db="EMBL/GenBank/DDBJ databases">
        <title>Finished chromosome of genome of Crinalium epipsammum PCC 9333.</title>
        <authorList>
            <consortium name="US DOE Joint Genome Institute"/>
            <person name="Gugger M."/>
            <person name="Coursin T."/>
            <person name="Rippka R."/>
            <person name="Tandeau De Marsac N."/>
            <person name="Huntemann M."/>
            <person name="Wei C.-L."/>
            <person name="Han J."/>
            <person name="Detter J.C."/>
            <person name="Han C."/>
            <person name="Tapia R."/>
            <person name="Davenport K."/>
            <person name="Daligault H."/>
            <person name="Erkkila T."/>
            <person name="Gu W."/>
            <person name="Munk A.C.C."/>
            <person name="Teshima H."/>
            <person name="Xu Y."/>
            <person name="Chain P."/>
            <person name="Chen A."/>
            <person name="Krypides N."/>
            <person name="Mavromatis K."/>
            <person name="Markowitz V."/>
            <person name="Szeto E."/>
            <person name="Ivanova N."/>
            <person name="Mikhailova N."/>
            <person name="Ovchinnikova G."/>
            <person name="Pagani I."/>
            <person name="Pati A."/>
            <person name="Goodwin L."/>
            <person name="Peters L."/>
            <person name="Pitluck S."/>
            <person name="Woyke T."/>
            <person name="Kerfeld C."/>
        </authorList>
    </citation>
    <scope>NUCLEOTIDE SEQUENCE [LARGE SCALE GENOMIC DNA]</scope>
    <source>
        <strain evidence="1 2">PCC 9333</strain>
    </source>
</reference>
<gene>
    <name evidence="1" type="ORF">Cri9333_1804</name>
</gene>
<dbReference type="CDD" id="cd10912">
    <property type="entry name" value="PIN_YacP-like"/>
    <property type="match status" value="1"/>
</dbReference>
<dbReference type="PANTHER" id="PTHR34547:SF1">
    <property type="entry name" value="YACP-LIKE NYN DOMAIN PROTEIN"/>
    <property type="match status" value="1"/>
</dbReference>
<dbReference type="RefSeq" id="WP_015202807.1">
    <property type="nucleotide sequence ID" value="NC_019753.1"/>
</dbReference>
<name>K9VYS3_9CYAN</name>
<sequence>MPRSRLPSVLLVDGYNVIGAWSSLQQTRVRDGLEASRQALIEALVNYSALEALETYIIFDAQYQDTRSYSEVITQNLSIYYTDFGQTADTYIEKFCASLRHDVSKSGQRVIVATSDRTQQLMVVGYGAELMSAQQLFDAVESTTLRSQRQQRSKKQSASRFLFNSLDPKAQERLAEWRRGLK</sequence>
<dbReference type="InterPro" id="IPR010298">
    <property type="entry name" value="YacP-like"/>
</dbReference>
<evidence type="ECO:0000313" key="2">
    <source>
        <dbReference type="Proteomes" id="UP000010472"/>
    </source>
</evidence>
<accession>K9VYS3</accession>
<dbReference type="eggNOG" id="COG3688">
    <property type="taxonomic scope" value="Bacteria"/>
</dbReference>
<dbReference type="PATRIC" id="fig|1173022.3.peg.1950"/>
<keyword evidence="2" id="KW-1185">Reference proteome</keyword>